<accession>A0A6J7F5F4</accession>
<reference evidence="2" key="1">
    <citation type="submission" date="2020-05" db="EMBL/GenBank/DDBJ databases">
        <authorList>
            <person name="Chiriac C."/>
            <person name="Salcher M."/>
            <person name="Ghai R."/>
            <person name="Kavagutti S V."/>
        </authorList>
    </citation>
    <scope>NUCLEOTIDE SEQUENCE</scope>
</reference>
<organism evidence="2">
    <name type="scientific">freshwater metagenome</name>
    <dbReference type="NCBI Taxonomy" id="449393"/>
    <lineage>
        <taxon>unclassified sequences</taxon>
        <taxon>metagenomes</taxon>
        <taxon>ecological metagenomes</taxon>
    </lineage>
</organism>
<feature type="transmembrane region" description="Helical" evidence="1">
    <location>
        <begin position="69"/>
        <end position="88"/>
    </location>
</feature>
<keyword evidence="1" id="KW-1133">Transmembrane helix</keyword>
<evidence type="ECO:0000313" key="2">
    <source>
        <dbReference type="EMBL" id="CAB4891512.1"/>
    </source>
</evidence>
<dbReference type="EMBL" id="CAFBMB010000018">
    <property type="protein sequence ID" value="CAB4891512.1"/>
    <property type="molecule type" value="Genomic_DNA"/>
</dbReference>
<protein>
    <submittedName>
        <fullName evidence="2">Unannotated protein</fullName>
    </submittedName>
</protein>
<feature type="transmembrane region" description="Helical" evidence="1">
    <location>
        <begin position="94"/>
        <end position="111"/>
    </location>
</feature>
<sequence>MIEWFLWVQLAVAVAGGTLAIILGLVGWRPNDLTMGFAGVVELLLIVQLAVTISAPLTGNRPSGSLVEFYLYLVTALLIPLGAAFWAFADRTRWSTVVMGSAMLAIAVMLYRMSQIWFLQGSGS</sequence>
<name>A0A6J7F5F4_9ZZZZ</name>
<gene>
    <name evidence="2" type="ORF">UFOPK3516_00410</name>
</gene>
<dbReference type="AlphaFoldDB" id="A0A6J7F5F4"/>
<keyword evidence="1" id="KW-0812">Transmembrane</keyword>
<feature type="transmembrane region" description="Helical" evidence="1">
    <location>
        <begin position="36"/>
        <end position="57"/>
    </location>
</feature>
<keyword evidence="1" id="KW-0472">Membrane</keyword>
<evidence type="ECO:0000256" key="1">
    <source>
        <dbReference type="SAM" id="Phobius"/>
    </source>
</evidence>
<proteinExistence type="predicted"/>